<evidence type="ECO:0000313" key="2">
    <source>
        <dbReference type="Proteomes" id="UP000019471"/>
    </source>
</evidence>
<accession>W9Y070</accession>
<dbReference type="HOGENOM" id="CLU_115008_0_0_1"/>
<comment type="caution">
    <text evidence="1">The sequence shown here is derived from an EMBL/GenBank/DDBJ whole genome shotgun (WGS) entry which is preliminary data.</text>
</comment>
<sequence>MPGAAYHALIRTHHITSRKKIARLKAAAKQYQCYALLRSGGIPGVMYVRGSERSNVQKWVDTVHDLRYKDYQLAAPVHAALSEFQGGGLPQDDTKVGYLEEVATVKEMATHMEARGLQSWWRIAMGFIQE</sequence>
<gene>
    <name evidence="1" type="ORF">A1O5_00387</name>
</gene>
<name>W9Y070_9EURO</name>
<evidence type="ECO:0000313" key="1">
    <source>
        <dbReference type="EMBL" id="EXJ75879.1"/>
    </source>
</evidence>
<reference evidence="1 2" key="1">
    <citation type="submission" date="2013-03" db="EMBL/GenBank/DDBJ databases">
        <title>The Genome Sequence of Cladophialophora psammophila CBS 110553.</title>
        <authorList>
            <consortium name="The Broad Institute Genomics Platform"/>
            <person name="Cuomo C."/>
            <person name="de Hoog S."/>
            <person name="Gorbushina A."/>
            <person name="Walker B."/>
            <person name="Young S.K."/>
            <person name="Zeng Q."/>
            <person name="Gargeya S."/>
            <person name="Fitzgerald M."/>
            <person name="Haas B."/>
            <person name="Abouelleil A."/>
            <person name="Allen A.W."/>
            <person name="Alvarado L."/>
            <person name="Arachchi H.M."/>
            <person name="Berlin A.M."/>
            <person name="Chapman S.B."/>
            <person name="Gainer-Dewar J."/>
            <person name="Goldberg J."/>
            <person name="Griggs A."/>
            <person name="Gujja S."/>
            <person name="Hansen M."/>
            <person name="Howarth C."/>
            <person name="Imamovic A."/>
            <person name="Ireland A."/>
            <person name="Larimer J."/>
            <person name="McCowan C."/>
            <person name="Murphy C."/>
            <person name="Pearson M."/>
            <person name="Poon T.W."/>
            <person name="Priest M."/>
            <person name="Roberts A."/>
            <person name="Saif S."/>
            <person name="Shea T."/>
            <person name="Sisk P."/>
            <person name="Sykes S."/>
            <person name="Wortman J."/>
            <person name="Nusbaum C."/>
            <person name="Birren B."/>
        </authorList>
    </citation>
    <scope>NUCLEOTIDE SEQUENCE [LARGE SCALE GENOMIC DNA]</scope>
    <source>
        <strain evidence="1 2">CBS 110553</strain>
    </source>
</reference>
<dbReference type="OrthoDB" id="432412at2759"/>
<keyword evidence="2" id="KW-1185">Reference proteome</keyword>
<dbReference type="GeneID" id="19185123"/>
<dbReference type="eggNOG" id="ENOG502S3UC">
    <property type="taxonomic scope" value="Eukaryota"/>
</dbReference>
<dbReference type="InterPro" id="IPR059181">
    <property type="entry name" value="RWDD2A-B_C"/>
</dbReference>
<dbReference type="EMBL" id="AMGX01000001">
    <property type="protein sequence ID" value="EXJ75879.1"/>
    <property type="molecule type" value="Genomic_DNA"/>
</dbReference>
<proteinExistence type="predicted"/>
<dbReference type="Proteomes" id="UP000019471">
    <property type="component" value="Unassembled WGS sequence"/>
</dbReference>
<dbReference type="RefSeq" id="XP_007739196.1">
    <property type="nucleotide sequence ID" value="XM_007741006.1"/>
</dbReference>
<dbReference type="AlphaFoldDB" id="W9Y070"/>
<dbReference type="CDD" id="cd24163">
    <property type="entry name" value="RWDD2_C"/>
    <property type="match status" value="1"/>
</dbReference>
<organism evidence="1 2">
    <name type="scientific">Cladophialophora psammophila CBS 110553</name>
    <dbReference type="NCBI Taxonomy" id="1182543"/>
    <lineage>
        <taxon>Eukaryota</taxon>
        <taxon>Fungi</taxon>
        <taxon>Dikarya</taxon>
        <taxon>Ascomycota</taxon>
        <taxon>Pezizomycotina</taxon>
        <taxon>Eurotiomycetes</taxon>
        <taxon>Chaetothyriomycetidae</taxon>
        <taxon>Chaetothyriales</taxon>
        <taxon>Herpotrichiellaceae</taxon>
        <taxon>Cladophialophora</taxon>
    </lineage>
</organism>
<protein>
    <submittedName>
        <fullName evidence="1">Uncharacterized protein</fullName>
    </submittedName>
</protein>
<dbReference type="STRING" id="1182543.W9Y070"/>